<sequence length="72" mass="7195">MPVPVRLVLSGRNERGAGKISRGGGWGGVGAAFSGSSRASLAPRVSGRLKFPHSANVLAGIKPASGLTQVGQ</sequence>
<dbReference type="EMBL" id="CP011110">
    <property type="protein sequence ID" value="AKA23548.1"/>
    <property type="molecule type" value="Genomic_DNA"/>
</dbReference>
<organism evidence="1 2">
    <name type="scientific">Pseudomonas chlororaphis</name>
    <dbReference type="NCBI Taxonomy" id="587753"/>
    <lineage>
        <taxon>Bacteria</taxon>
        <taxon>Pseudomonadati</taxon>
        <taxon>Pseudomonadota</taxon>
        <taxon>Gammaproteobacteria</taxon>
        <taxon>Pseudomonadales</taxon>
        <taxon>Pseudomonadaceae</taxon>
        <taxon>Pseudomonas</taxon>
    </lineage>
</organism>
<proteinExistence type="predicted"/>
<gene>
    <name evidence="1" type="ORF">PCL1606_20950</name>
</gene>
<dbReference type="PATRIC" id="fig|587753.10.peg.2097"/>
<evidence type="ECO:0000313" key="1">
    <source>
        <dbReference type="EMBL" id="AKA23548.1"/>
    </source>
</evidence>
<protein>
    <submittedName>
        <fullName evidence="1">Uncharacterized protein</fullName>
    </submittedName>
</protein>
<reference evidence="1 2" key="1">
    <citation type="journal article" date="2015" name="Mol. Plant Microbe Interact.">
        <title>Comparative Genomic Analysis of Pseudomonas chlororaphis PCL1606 Reveals New Insight into Antifungal Compounds Involved in Biocontrol.</title>
        <authorList>
            <person name="Calderon C.E."/>
            <person name="Ramos C."/>
            <person name="de Vicente A."/>
            <person name="Cazorla F.M."/>
        </authorList>
    </citation>
    <scope>NUCLEOTIDE SEQUENCE [LARGE SCALE GENOMIC DNA]</scope>
    <source>
        <strain evidence="1 2">PCL1606</strain>
    </source>
</reference>
<accession>A0A0D5XWS6</accession>
<dbReference type="Proteomes" id="UP000032748">
    <property type="component" value="Chromosome"/>
</dbReference>
<dbReference type="KEGG" id="pcz:PCL1606_20950"/>
<evidence type="ECO:0000313" key="2">
    <source>
        <dbReference type="Proteomes" id="UP000032748"/>
    </source>
</evidence>
<dbReference type="AlphaFoldDB" id="A0A0D5XWS6"/>
<name>A0A0D5XWS6_9PSED</name>